<protein>
    <submittedName>
        <fullName evidence="2">Helix-turn-helix transcriptional regulator</fullName>
    </submittedName>
</protein>
<dbReference type="SUPFAM" id="SSF47413">
    <property type="entry name" value="lambda repressor-like DNA-binding domains"/>
    <property type="match status" value="1"/>
</dbReference>
<dbReference type="RefSeq" id="WP_151474431.1">
    <property type="nucleotide sequence ID" value="NZ_WBKG01000056.1"/>
</dbReference>
<dbReference type="AlphaFoldDB" id="A0A7J5D2V0"/>
<dbReference type="Gene3D" id="1.10.260.40">
    <property type="entry name" value="lambda repressor-like DNA-binding domains"/>
    <property type="match status" value="1"/>
</dbReference>
<dbReference type="InterPro" id="IPR010982">
    <property type="entry name" value="Lambda_DNA-bd_dom_sf"/>
</dbReference>
<dbReference type="GO" id="GO:0003677">
    <property type="term" value="F:DNA binding"/>
    <property type="evidence" value="ECO:0007669"/>
    <property type="project" value="InterPro"/>
</dbReference>
<comment type="caution">
    <text evidence="2">The sequence shown here is derived from an EMBL/GenBank/DDBJ whole genome shotgun (WGS) entry which is preliminary data.</text>
</comment>
<name>A0A7J5D2V0_9ACTN</name>
<organism evidence="2 3">
    <name type="scientific">Streptomyces triticiradicis</name>
    <dbReference type="NCBI Taxonomy" id="2651189"/>
    <lineage>
        <taxon>Bacteria</taxon>
        <taxon>Bacillati</taxon>
        <taxon>Actinomycetota</taxon>
        <taxon>Actinomycetes</taxon>
        <taxon>Kitasatosporales</taxon>
        <taxon>Streptomycetaceae</taxon>
        <taxon>Streptomyces</taxon>
    </lineage>
</organism>
<gene>
    <name evidence="2" type="ORF">F8144_40535</name>
</gene>
<feature type="domain" description="HTH cro/C1-type" evidence="1">
    <location>
        <begin position="40"/>
        <end position="84"/>
    </location>
</feature>
<accession>A0A7J5D2V0</accession>
<dbReference type="InterPro" id="IPR001387">
    <property type="entry name" value="Cro/C1-type_HTH"/>
</dbReference>
<evidence type="ECO:0000313" key="3">
    <source>
        <dbReference type="Proteomes" id="UP000442990"/>
    </source>
</evidence>
<dbReference type="Proteomes" id="UP000442990">
    <property type="component" value="Unassembled WGS sequence"/>
</dbReference>
<sequence length="177" mass="19178">MSPDRSQLPLPDLETTGPDAVEQFDIAELGRLLKEHRGPLSLRQAAVEAGVSFSTLTRVEAGAQPDLATFTRLCAWLGVPPSRFFTPTVTRQISPLDQAITHLHADPRLTDDAANKISSVLRDLYDALAKEAVPAVPALACHLRAASVLRPGIPQRLADLLTDMNTELERLVEAGEL</sequence>
<proteinExistence type="predicted"/>
<reference evidence="2 3" key="1">
    <citation type="submission" date="2019-09" db="EMBL/GenBank/DDBJ databases">
        <title>Isolation and identification of active actinomycetes.</title>
        <authorList>
            <person name="Yu Z."/>
            <person name="Han C."/>
            <person name="Yu B."/>
        </authorList>
    </citation>
    <scope>NUCLEOTIDE SEQUENCE [LARGE SCALE GENOMIC DNA]</scope>
    <source>
        <strain evidence="2 3">NEAU-H2</strain>
    </source>
</reference>
<keyword evidence="3" id="KW-1185">Reference proteome</keyword>
<dbReference type="PROSITE" id="PS50943">
    <property type="entry name" value="HTH_CROC1"/>
    <property type="match status" value="1"/>
</dbReference>
<dbReference type="CDD" id="cd00093">
    <property type="entry name" value="HTH_XRE"/>
    <property type="match status" value="1"/>
</dbReference>
<dbReference type="EMBL" id="WBKG01000056">
    <property type="protein sequence ID" value="KAB1977944.1"/>
    <property type="molecule type" value="Genomic_DNA"/>
</dbReference>
<evidence type="ECO:0000313" key="2">
    <source>
        <dbReference type="EMBL" id="KAB1977944.1"/>
    </source>
</evidence>
<dbReference type="Pfam" id="PF13560">
    <property type="entry name" value="HTH_31"/>
    <property type="match status" value="1"/>
</dbReference>
<evidence type="ECO:0000259" key="1">
    <source>
        <dbReference type="PROSITE" id="PS50943"/>
    </source>
</evidence>